<accession>A0ACB9AE86</accession>
<dbReference type="Proteomes" id="UP001055879">
    <property type="component" value="Linkage Group LG08"/>
</dbReference>
<evidence type="ECO:0000313" key="2">
    <source>
        <dbReference type="Proteomes" id="UP001055879"/>
    </source>
</evidence>
<comment type="caution">
    <text evidence="1">The sequence shown here is derived from an EMBL/GenBank/DDBJ whole genome shotgun (WGS) entry which is preliminary data.</text>
</comment>
<reference evidence="2" key="1">
    <citation type="journal article" date="2022" name="Mol. Ecol. Resour.">
        <title>The genomes of chicory, endive, great burdock and yacon provide insights into Asteraceae palaeo-polyploidization history and plant inulin production.</title>
        <authorList>
            <person name="Fan W."/>
            <person name="Wang S."/>
            <person name="Wang H."/>
            <person name="Wang A."/>
            <person name="Jiang F."/>
            <person name="Liu H."/>
            <person name="Zhao H."/>
            <person name="Xu D."/>
            <person name="Zhang Y."/>
        </authorList>
    </citation>
    <scope>NUCLEOTIDE SEQUENCE [LARGE SCALE GENOMIC DNA]</scope>
    <source>
        <strain evidence="2">cv. Niubang</strain>
    </source>
</reference>
<name>A0ACB9AE86_ARCLA</name>
<organism evidence="1 2">
    <name type="scientific">Arctium lappa</name>
    <name type="common">Greater burdock</name>
    <name type="synonym">Lappa major</name>
    <dbReference type="NCBI Taxonomy" id="4217"/>
    <lineage>
        <taxon>Eukaryota</taxon>
        <taxon>Viridiplantae</taxon>
        <taxon>Streptophyta</taxon>
        <taxon>Embryophyta</taxon>
        <taxon>Tracheophyta</taxon>
        <taxon>Spermatophyta</taxon>
        <taxon>Magnoliopsida</taxon>
        <taxon>eudicotyledons</taxon>
        <taxon>Gunneridae</taxon>
        <taxon>Pentapetalae</taxon>
        <taxon>asterids</taxon>
        <taxon>campanulids</taxon>
        <taxon>Asterales</taxon>
        <taxon>Asteraceae</taxon>
        <taxon>Carduoideae</taxon>
        <taxon>Cardueae</taxon>
        <taxon>Arctiinae</taxon>
        <taxon>Arctium</taxon>
    </lineage>
</organism>
<protein>
    <submittedName>
        <fullName evidence="1">Uncharacterized protein</fullName>
    </submittedName>
</protein>
<evidence type="ECO:0000313" key="1">
    <source>
        <dbReference type="EMBL" id="KAI3706765.1"/>
    </source>
</evidence>
<dbReference type="EMBL" id="CM042054">
    <property type="protein sequence ID" value="KAI3706765.1"/>
    <property type="molecule type" value="Genomic_DNA"/>
</dbReference>
<proteinExistence type="predicted"/>
<gene>
    <name evidence="1" type="ORF">L6452_24721</name>
</gene>
<keyword evidence="2" id="KW-1185">Reference proteome</keyword>
<reference evidence="1 2" key="2">
    <citation type="journal article" date="2022" name="Mol. Ecol. Resour.">
        <title>The genomes of chicory, endive, great burdock and yacon provide insights into Asteraceae paleo-polyploidization history and plant inulin production.</title>
        <authorList>
            <person name="Fan W."/>
            <person name="Wang S."/>
            <person name="Wang H."/>
            <person name="Wang A."/>
            <person name="Jiang F."/>
            <person name="Liu H."/>
            <person name="Zhao H."/>
            <person name="Xu D."/>
            <person name="Zhang Y."/>
        </authorList>
    </citation>
    <scope>NUCLEOTIDE SEQUENCE [LARGE SCALE GENOMIC DNA]</scope>
    <source>
        <strain evidence="2">cv. Niubang</strain>
    </source>
</reference>
<sequence length="76" mass="8553">MVLSHPQLQLFVTIKTGLVVIPPQIRSLCRKRGSNKGLVTSSSKTSTIDRLLLLSSSQSLHIFRFLVLNPIYIMIF</sequence>